<proteinExistence type="inferred from homology"/>
<keyword evidence="7" id="KW-1185">Reference proteome</keyword>
<dbReference type="Proteomes" id="UP000199393">
    <property type="component" value="Chromosome I"/>
</dbReference>
<evidence type="ECO:0000259" key="5">
    <source>
        <dbReference type="Pfam" id="PF00294"/>
    </source>
</evidence>
<dbReference type="GO" id="GO:0016301">
    <property type="term" value="F:kinase activity"/>
    <property type="evidence" value="ECO:0007669"/>
    <property type="project" value="UniProtKB-KW"/>
</dbReference>
<name>A0A1C3N052_9ACTN</name>
<dbReference type="InterPro" id="IPR052700">
    <property type="entry name" value="Carb_kinase_PfkB-like"/>
</dbReference>
<evidence type="ECO:0000256" key="3">
    <source>
        <dbReference type="ARBA" id="ARBA00022777"/>
    </source>
</evidence>
<evidence type="ECO:0000256" key="2">
    <source>
        <dbReference type="ARBA" id="ARBA00022679"/>
    </source>
</evidence>
<dbReference type="PATRIC" id="fig|307121.4.peg.1468"/>
<accession>A0A1C3N052</accession>
<evidence type="ECO:0000256" key="4">
    <source>
        <dbReference type="SAM" id="MobiDB-lite"/>
    </source>
</evidence>
<evidence type="ECO:0000313" key="6">
    <source>
        <dbReference type="EMBL" id="SBV25949.1"/>
    </source>
</evidence>
<dbReference type="SUPFAM" id="SSF53613">
    <property type="entry name" value="Ribokinase-like"/>
    <property type="match status" value="1"/>
</dbReference>
<dbReference type="PANTHER" id="PTHR43320:SF2">
    <property type="entry name" value="2-DEHYDRO-3-DEOXYGLUCONOKINASE_2-DEHYDRO-3-DEOXYGALACTONOKINASE"/>
    <property type="match status" value="1"/>
</dbReference>
<dbReference type="STRING" id="307121.GA0070620_1431"/>
<organism evidence="6 7">
    <name type="scientific">Micromonospora krabiensis</name>
    <dbReference type="NCBI Taxonomy" id="307121"/>
    <lineage>
        <taxon>Bacteria</taxon>
        <taxon>Bacillati</taxon>
        <taxon>Actinomycetota</taxon>
        <taxon>Actinomycetes</taxon>
        <taxon>Micromonosporales</taxon>
        <taxon>Micromonosporaceae</taxon>
        <taxon>Micromonospora</taxon>
    </lineage>
</organism>
<dbReference type="RefSeq" id="WP_231922269.1">
    <property type="nucleotide sequence ID" value="NZ_LT598496.1"/>
</dbReference>
<dbReference type="InterPro" id="IPR029056">
    <property type="entry name" value="Ribokinase-like"/>
</dbReference>
<dbReference type="PANTHER" id="PTHR43320">
    <property type="entry name" value="SUGAR KINASE"/>
    <property type="match status" value="1"/>
</dbReference>
<evidence type="ECO:0000313" key="7">
    <source>
        <dbReference type="Proteomes" id="UP000199393"/>
    </source>
</evidence>
<dbReference type="EMBL" id="LT598496">
    <property type="protein sequence ID" value="SBV25949.1"/>
    <property type="molecule type" value="Genomic_DNA"/>
</dbReference>
<keyword evidence="2" id="KW-0808">Transferase</keyword>
<gene>
    <name evidence="6" type="ORF">GA0070620_1431</name>
</gene>
<sequence length="339" mass="34566">MTGADDATRPGVTAEDATRPAVPGGDAGGIDVLTLGETMAAFRSAGPLRLGGAAGVSVAGAESTVAIGLARLGHRAGWIGVTGADEPGALVRRTLRAEAVDLRWARVTADAPTGLILFEPRVADLNRVTYYRAGSAGSRLAPADVTRAFDAVTPRVLHVTGITCALGPGPYAAVRAAVERAHGAGATVCLDVNHRSRLWSVAEAAEALRPLLSAVDVVVASPDELPVLTDADDPAAALRAAGVREVVVKLGGDGATSHHEGGTLHRPARRVPVVETIGAGDAFVAGWLSALLDGADVAGRLDRAVTTAAFAVATRGDWEGLPDRTELALLDHEPGTALR</sequence>
<reference evidence="7" key="1">
    <citation type="submission" date="2016-06" db="EMBL/GenBank/DDBJ databases">
        <authorList>
            <person name="Varghese N."/>
        </authorList>
    </citation>
    <scope>NUCLEOTIDE SEQUENCE [LARGE SCALE GENOMIC DNA]</scope>
    <source>
        <strain evidence="7">DSM 45344</strain>
    </source>
</reference>
<dbReference type="AlphaFoldDB" id="A0A1C3N052"/>
<dbReference type="Gene3D" id="3.40.1190.20">
    <property type="match status" value="1"/>
</dbReference>
<feature type="domain" description="Carbohydrate kinase PfkB" evidence="5">
    <location>
        <begin position="48"/>
        <end position="322"/>
    </location>
</feature>
<evidence type="ECO:0000256" key="1">
    <source>
        <dbReference type="ARBA" id="ARBA00010688"/>
    </source>
</evidence>
<dbReference type="Pfam" id="PF00294">
    <property type="entry name" value="PfkB"/>
    <property type="match status" value="1"/>
</dbReference>
<dbReference type="CDD" id="cd01166">
    <property type="entry name" value="KdgK"/>
    <property type="match status" value="1"/>
</dbReference>
<dbReference type="InterPro" id="IPR011611">
    <property type="entry name" value="PfkB_dom"/>
</dbReference>
<comment type="similarity">
    <text evidence="1">Belongs to the carbohydrate kinase PfkB family.</text>
</comment>
<protein>
    <submittedName>
        <fullName evidence="6">2-dehydro-3-deoxygluconokinase</fullName>
    </submittedName>
</protein>
<keyword evidence="3 6" id="KW-0418">Kinase</keyword>
<feature type="region of interest" description="Disordered" evidence="4">
    <location>
        <begin position="1"/>
        <end position="25"/>
    </location>
</feature>